<keyword evidence="5" id="KW-1185">Reference proteome</keyword>
<dbReference type="Pfam" id="PF14399">
    <property type="entry name" value="BtrH_N"/>
    <property type="match status" value="1"/>
</dbReference>
<dbReference type="InterPro" id="IPR032369">
    <property type="entry name" value="DUF4872"/>
</dbReference>
<sequence length="428" mass="46010">MTDHRHLKRRVRERMSRTRESYSTARRQVLAQASSGPLPAGLVPGYDMFGAGGHRLSSLVGHLLRQAGHVAPHTAAPYSEAMVCGLGGGIGFMYATFEYTNIPPLVTIVAQHHPEPWLAAVLARLGIGSSETHSGSVPRALAQLRADLELEKAALCLVDRSALPWHSDTLALASDPYQVVVAGAKGDILYLDDVNAQPHPISEDDFARAWSGYKKGRHHRVTVDRPAKPVDLPAAIATALAVTVAHLTGPVLGNSFDVNFGFSGMTRLAAQLRDERTKSGWVRRFADPGAYAWALLRLYECVELEYTAAGATRPLYADFLDEAAVVLGKKELARAAELFRQSGQSWSKLADLAAETADDLPEVTELARRRMTVVMTMGRAGAEEIKALSAAITAADAPGPDPAVLGALAELVDTARTFEEQAVALLAR</sequence>
<name>A0A8J3Q5L4_9ACTN</name>
<feature type="domain" description="Butirosin biosynthesis protein H N-terminal" evidence="2">
    <location>
        <begin position="57"/>
        <end position="193"/>
    </location>
</feature>
<feature type="region of interest" description="Disordered" evidence="1">
    <location>
        <begin position="1"/>
        <end position="22"/>
    </location>
</feature>
<feature type="compositionally biased region" description="Basic residues" evidence="1">
    <location>
        <begin position="1"/>
        <end position="12"/>
    </location>
</feature>
<evidence type="ECO:0008006" key="6">
    <source>
        <dbReference type="Google" id="ProtNLM"/>
    </source>
</evidence>
<dbReference type="InterPro" id="IPR026935">
    <property type="entry name" value="BtrH_N"/>
</dbReference>
<dbReference type="Pfam" id="PF16169">
    <property type="entry name" value="DUF4872"/>
    <property type="match status" value="1"/>
</dbReference>
<evidence type="ECO:0000259" key="3">
    <source>
        <dbReference type="Pfam" id="PF16169"/>
    </source>
</evidence>
<comment type="caution">
    <text evidence="4">The sequence shown here is derived from an EMBL/GenBank/DDBJ whole genome shotgun (WGS) entry which is preliminary data.</text>
</comment>
<dbReference type="AlphaFoldDB" id="A0A8J3Q5L4"/>
<evidence type="ECO:0000313" key="5">
    <source>
        <dbReference type="Proteomes" id="UP000612899"/>
    </source>
</evidence>
<dbReference type="Proteomes" id="UP000612899">
    <property type="component" value="Unassembled WGS sequence"/>
</dbReference>
<protein>
    <recommendedName>
        <fullName evidence="6">DUF4872 domain-containing protein</fullName>
    </recommendedName>
</protein>
<reference evidence="4" key="1">
    <citation type="submission" date="2021-01" db="EMBL/GenBank/DDBJ databases">
        <title>Whole genome shotgun sequence of Rhizocola hellebori NBRC 109834.</title>
        <authorList>
            <person name="Komaki H."/>
            <person name="Tamura T."/>
        </authorList>
    </citation>
    <scope>NUCLEOTIDE SEQUENCE</scope>
    <source>
        <strain evidence="4">NBRC 109834</strain>
    </source>
</reference>
<feature type="domain" description="DUF4872" evidence="3">
    <location>
        <begin position="207"/>
        <end position="364"/>
    </location>
</feature>
<organism evidence="4 5">
    <name type="scientific">Rhizocola hellebori</name>
    <dbReference type="NCBI Taxonomy" id="1392758"/>
    <lineage>
        <taxon>Bacteria</taxon>
        <taxon>Bacillati</taxon>
        <taxon>Actinomycetota</taxon>
        <taxon>Actinomycetes</taxon>
        <taxon>Micromonosporales</taxon>
        <taxon>Micromonosporaceae</taxon>
        <taxon>Rhizocola</taxon>
    </lineage>
</organism>
<evidence type="ECO:0000259" key="2">
    <source>
        <dbReference type="Pfam" id="PF14399"/>
    </source>
</evidence>
<gene>
    <name evidence="4" type="ORF">Rhe02_17800</name>
</gene>
<evidence type="ECO:0000313" key="4">
    <source>
        <dbReference type="EMBL" id="GIH03713.1"/>
    </source>
</evidence>
<dbReference type="EMBL" id="BONY01000009">
    <property type="protein sequence ID" value="GIH03713.1"/>
    <property type="molecule type" value="Genomic_DNA"/>
</dbReference>
<proteinExistence type="predicted"/>
<accession>A0A8J3Q5L4</accession>
<evidence type="ECO:0000256" key="1">
    <source>
        <dbReference type="SAM" id="MobiDB-lite"/>
    </source>
</evidence>